<dbReference type="Gene3D" id="3.30.2410.10">
    <property type="entry name" value="Hect, E3 ligase catalytic domain"/>
    <property type="match status" value="1"/>
</dbReference>
<protein>
    <recommendedName>
        <fullName evidence="3">HECT-type E3 ubiquitin transferase</fullName>
        <ecNumber evidence="3">2.3.2.26</ecNumber>
    </recommendedName>
</protein>
<gene>
    <name evidence="10" type="ORF">ALAG00032_LOCUS59</name>
</gene>
<dbReference type="SMART" id="SM00220">
    <property type="entry name" value="S_TKc"/>
    <property type="match status" value="1"/>
</dbReference>
<comment type="pathway">
    <text evidence="2">Protein modification; protein ubiquitination.</text>
</comment>
<feature type="region of interest" description="Disordered" evidence="7">
    <location>
        <begin position="1207"/>
        <end position="1234"/>
    </location>
</feature>
<dbReference type="SUPFAM" id="SSF56112">
    <property type="entry name" value="Protein kinase-like (PK-like)"/>
    <property type="match status" value="1"/>
</dbReference>
<dbReference type="InterPro" id="IPR050409">
    <property type="entry name" value="E3_ubiq-protein_ligase"/>
</dbReference>
<evidence type="ECO:0000256" key="6">
    <source>
        <dbReference type="PROSITE-ProRule" id="PRU00104"/>
    </source>
</evidence>
<dbReference type="Pfam" id="PF00069">
    <property type="entry name" value="Pkinase"/>
    <property type="match status" value="1"/>
</dbReference>
<dbReference type="Gene3D" id="2.120.10.80">
    <property type="entry name" value="Kelch-type beta propeller"/>
    <property type="match status" value="1"/>
</dbReference>
<organism evidence="10">
    <name type="scientific">Aureoumbra lagunensis</name>
    <dbReference type="NCBI Taxonomy" id="44058"/>
    <lineage>
        <taxon>Eukaryota</taxon>
        <taxon>Sar</taxon>
        <taxon>Stramenopiles</taxon>
        <taxon>Ochrophyta</taxon>
        <taxon>Pelagophyceae</taxon>
        <taxon>Pelagomonadales</taxon>
        <taxon>Aureoumbra</taxon>
    </lineage>
</organism>
<dbReference type="InterPro" id="IPR000719">
    <property type="entry name" value="Prot_kinase_dom"/>
</dbReference>
<dbReference type="Gene3D" id="1.10.510.10">
    <property type="entry name" value="Transferase(Phosphotransferase) domain 1"/>
    <property type="match status" value="1"/>
</dbReference>
<evidence type="ECO:0000259" key="9">
    <source>
        <dbReference type="PROSITE" id="PS50237"/>
    </source>
</evidence>
<dbReference type="InterPro" id="IPR035983">
    <property type="entry name" value="Hect_E3_ubiquitin_ligase"/>
</dbReference>
<dbReference type="PROSITE" id="PS50237">
    <property type="entry name" value="HECT"/>
    <property type="match status" value="1"/>
</dbReference>
<evidence type="ECO:0000256" key="4">
    <source>
        <dbReference type="ARBA" id="ARBA00022679"/>
    </source>
</evidence>
<feature type="domain" description="Protein kinase" evidence="8">
    <location>
        <begin position="983"/>
        <end position="1262"/>
    </location>
</feature>
<dbReference type="GO" id="GO:0016567">
    <property type="term" value="P:protein ubiquitination"/>
    <property type="evidence" value="ECO:0007669"/>
    <property type="project" value="TreeGrafter"/>
</dbReference>
<dbReference type="EMBL" id="HBIJ01000081">
    <property type="protein sequence ID" value="CAE0359331.1"/>
    <property type="molecule type" value="Transcribed_RNA"/>
</dbReference>
<evidence type="ECO:0000256" key="2">
    <source>
        <dbReference type="ARBA" id="ARBA00004906"/>
    </source>
</evidence>
<dbReference type="GO" id="GO:0004672">
    <property type="term" value="F:protein kinase activity"/>
    <property type="evidence" value="ECO:0007669"/>
    <property type="project" value="InterPro"/>
</dbReference>
<dbReference type="Pfam" id="PF00632">
    <property type="entry name" value="HECT"/>
    <property type="match status" value="1"/>
</dbReference>
<dbReference type="SUPFAM" id="SSF117281">
    <property type="entry name" value="Kelch motif"/>
    <property type="match status" value="1"/>
</dbReference>
<dbReference type="Gene3D" id="3.30.2160.10">
    <property type="entry name" value="Hect, E3 ligase catalytic domain"/>
    <property type="match status" value="1"/>
</dbReference>
<dbReference type="InterPro" id="IPR011009">
    <property type="entry name" value="Kinase-like_dom_sf"/>
</dbReference>
<dbReference type="InterPro" id="IPR015915">
    <property type="entry name" value="Kelch-typ_b-propeller"/>
</dbReference>
<evidence type="ECO:0000259" key="8">
    <source>
        <dbReference type="PROSITE" id="PS50011"/>
    </source>
</evidence>
<feature type="region of interest" description="Disordered" evidence="7">
    <location>
        <begin position="1497"/>
        <end position="1529"/>
    </location>
</feature>
<feature type="compositionally biased region" description="Acidic residues" evidence="7">
    <location>
        <begin position="1497"/>
        <end position="1508"/>
    </location>
</feature>
<evidence type="ECO:0000256" key="7">
    <source>
        <dbReference type="SAM" id="MobiDB-lite"/>
    </source>
</evidence>
<feature type="domain" description="HECT" evidence="9">
    <location>
        <begin position="1344"/>
        <end position="1701"/>
    </location>
</feature>
<accession>A0A7S3JMR1</accession>
<reference evidence="10" key="1">
    <citation type="submission" date="2021-01" db="EMBL/GenBank/DDBJ databases">
        <authorList>
            <person name="Corre E."/>
            <person name="Pelletier E."/>
            <person name="Niang G."/>
            <person name="Scheremetjew M."/>
            <person name="Finn R."/>
            <person name="Kale V."/>
            <person name="Holt S."/>
            <person name="Cochrane G."/>
            <person name="Meng A."/>
            <person name="Brown T."/>
            <person name="Cohen L."/>
        </authorList>
    </citation>
    <scope>NUCLEOTIDE SEQUENCE</scope>
    <source>
        <strain evidence="10">CCMP1510</strain>
    </source>
</reference>
<evidence type="ECO:0000256" key="3">
    <source>
        <dbReference type="ARBA" id="ARBA00012485"/>
    </source>
</evidence>
<dbReference type="SMART" id="SM00119">
    <property type="entry name" value="HECTc"/>
    <property type="match status" value="1"/>
</dbReference>
<dbReference type="EC" id="2.3.2.26" evidence="3"/>
<comment type="catalytic activity">
    <reaction evidence="1">
        <text>S-ubiquitinyl-[E2 ubiquitin-conjugating enzyme]-L-cysteine + [acceptor protein]-L-lysine = [E2 ubiquitin-conjugating enzyme]-L-cysteine + N(6)-ubiquitinyl-[acceptor protein]-L-lysine.</text>
        <dbReference type="EC" id="2.3.2.26"/>
    </reaction>
</comment>
<evidence type="ECO:0000313" key="10">
    <source>
        <dbReference type="EMBL" id="CAE0359331.1"/>
    </source>
</evidence>
<dbReference type="Gene3D" id="3.90.1750.10">
    <property type="entry name" value="Hect, E3 ligase catalytic domains"/>
    <property type="match status" value="1"/>
</dbReference>
<feature type="compositionally biased region" description="Basic and acidic residues" evidence="7">
    <location>
        <begin position="1207"/>
        <end position="1220"/>
    </location>
</feature>
<dbReference type="PROSITE" id="PS50011">
    <property type="entry name" value="PROTEIN_KINASE_DOM"/>
    <property type="match status" value="1"/>
</dbReference>
<dbReference type="GO" id="GO:0005524">
    <property type="term" value="F:ATP binding"/>
    <property type="evidence" value="ECO:0007669"/>
    <property type="project" value="InterPro"/>
</dbReference>
<evidence type="ECO:0000256" key="5">
    <source>
        <dbReference type="ARBA" id="ARBA00022786"/>
    </source>
</evidence>
<feature type="active site" description="Glycyl thioester intermediate" evidence="6">
    <location>
        <position position="1669"/>
    </location>
</feature>
<keyword evidence="5 6" id="KW-0833">Ubl conjugation pathway</keyword>
<dbReference type="SUPFAM" id="SSF56204">
    <property type="entry name" value="Hect, E3 ligase catalytic domain"/>
    <property type="match status" value="1"/>
</dbReference>
<dbReference type="PANTHER" id="PTHR11254">
    <property type="entry name" value="HECT DOMAIN UBIQUITIN-PROTEIN LIGASE"/>
    <property type="match status" value="1"/>
</dbReference>
<dbReference type="InterPro" id="IPR000569">
    <property type="entry name" value="HECT_dom"/>
</dbReference>
<dbReference type="GO" id="GO:0006511">
    <property type="term" value="P:ubiquitin-dependent protein catabolic process"/>
    <property type="evidence" value="ECO:0007669"/>
    <property type="project" value="TreeGrafter"/>
</dbReference>
<evidence type="ECO:0000256" key="1">
    <source>
        <dbReference type="ARBA" id="ARBA00000885"/>
    </source>
</evidence>
<dbReference type="GO" id="GO:0005737">
    <property type="term" value="C:cytoplasm"/>
    <property type="evidence" value="ECO:0007669"/>
    <property type="project" value="TreeGrafter"/>
</dbReference>
<dbReference type="GO" id="GO:0061630">
    <property type="term" value="F:ubiquitin protein ligase activity"/>
    <property type="evidence" value="ECO:0007669"/>
    <property type="project" value="UniProtKB-EC"/>
</dbReference>
<sequence length="1701" mass="187714">MTHQVWVSEDKGRSWSLRTGAPGWCARTHAELIAFTQDNGGRTRLLLCGGLSEGGYLNDAWRSVDDGLTWDRVTASAQWSPRAMHAACARGNAAYLSGGSGPRGDCKNDVWASTDGGRWIRLCELAPWLPRRGHTLVASNKLLLLAGGETADEHSLNDCWSSNDGASWTMVRFDLPPTHLHAALPTKDGLLLFGGSTSSGNKAKSTARDVVIRIKLPKNLLDCQYFSTSKDSLQQDCIEVSMASVVSAISELRQLRAAIREVQRGNVQLAHSVKNATNWRDIVQPEDKPLALLQQNSSTISLTASSPPRVNNNASQASPYFFSRLNRAWNNGNQIMPKIGNLLGPAAIPVEEDDTTSEQSSSNFFDARSMDMDSSIPMSPVAPQIGGANGRRSPLVKQDLIFEEAEECNDKKETEEELLSSVLDSAINLTEEALRLDIELSNHWENELWPAYRDVRRVALARIDRSKLNAVVSTRDNLLRSALIKAQESQAKLEFIATASRELAERASGALSQISARLSIELDGVDSGLKRSASTSIDSLALVAASRMSNQNVLPASDPLQENDESWGSKLSVWLSSSVDDASINTVDAFESVAQELRLHCAKPELASSARRATDAALSNLSDALRVRADAADALRANMHYVATDTSHEDEPTRLEEEVARRTLAAARIWDDAVDDRRARLEAHSAVGRELSVIPGELDEALKLKKRLLQAGHARCVESKKYAQRLSTLCTALASRAKAWTDHYISIKSAKKSTQRLCQKADDTRDAMLYLEDARVDLSSALEKLRRRKHRLEPAVDTESPAQKQEESTALSLATGSVVAPMSREQMMNLGVGVLGELFLCRRTQSVEYLADEALAASRLSYPDDENGLVRKAQGVEVRLATARRELRRAVAMAARGAFALAPEVAFDSIVLLDDLGRFNLLGLDHAVLEEDYKGGTPQHESYWNQRLVSGFSPFSALSNSKKPHRHGSEHWFRNPSRELDDFEEIEKEGSPNFFRSVDKLTGEAVLLKAYALDEKSDEEWINHEAEIDALLALPRHEALATPRAVVTANWAPVLRLDANTLNVIRAKFNKDASATTHKEAITFTGSPMLYLEFPFPETDGVGWATEAAREPWHVQAVARQILTALIVLHSREVVHAHLTPCCVLLSHRHTKALLATRHLLRGSSLKKEDSLDDFVAPEILSGESAPTTASDMYSFGATLRWLHREAPGVRDEPKEEQRRRQQSSSSGSQPDEDMKHLLSVLTATDPDLRPSAADAILHPYFQNSYMDRFIAGGDLIGQNEKLEAVRDLLRRVRSEMRGLPNRREIVIKRENVVDDVLNHFSESNVRRHTFEQIRKGGSNASSSDHITRRPLKVTFDGEAGIDEGGLTAEMFALFFRGVLNDEGGLFESSGGQVLLPRPPPSKNDTNRDAFLAKMHAIGRALVTACYEGCGVPSTLAPSIFKFLARGSRHVAAGDARALRDLQKFDPSLGASLENMLASVPPDGSFDWGLDFDDITGTEEDRDHEDDDQRAFPHSSASSPRKGRPRPVTEANKHQFVVLKVRWILTGCRVESLNALGQGFHTALSELSPEASPLLKLLSSTDWRLLLTADDNLTPERVLDTLDFVGFPKTSIIPEALKRTIESFSNTDSLRRFLVFTTGSPTIPNDGRDLRIQVRCLPLSGALPVAHTCFFHLDIPDYEDEGTFITKFTMALHECSSFDRV</sequence>
<dbReference type="PANTHER" id="PTHR11254:SF440">
    <property type="entry name" value="E3 UBIQUITIN-PROTEIN LIGASE NEDD-4"/>
    <property type="match status" value="1"/>
</dbReference>
<dbReference type="CDD" id="cd15482">
    <property type="entry name" value="Sialidase_non-viral"/>
    <property type="match status" value="1"/>
</dbReference>
<name>A0A7S3JMR1_9STRA</name>
<keyword evidence="4" id="KW-0808">Transferase</keyword>
<proteinExistence type="predicted"/>